<keyword evidence="2" id="KW-1185">Reference proteome</keyword>
<evidence type="ECO:0000313" key="2">
    <source>
        <dbReference type="Proteomes" id="UP000485058"/>
    </source>
</evidence>
<dbReference type="AlphaFoldDB" id="A0A6A0ABU4"/>
<name>A0A6A0ABU4_HAELA</name>
<dbReference type="Proteomes" id="UP000485058">
    <property type="component" value="Unassembled WGS sequence"/>
</dbReference>
<reference evidence="1 2" key="1">
    <citation type="submission" date="2020-02" db="EMBL/GenBank/DDBJ databases">
        <title>Draft genome sequence of Haematococcus lacustris strain NIES-144.</title>
        <authorList>
            <person name="Morimoto D."/>
            <person name="Nakagawa S."/>
            <person name="Yoshida T."/>
            <person name="Sawayama S."/>
        </authorList>
    </citation>
    <scope>NUCLEOTIDE SEQUENCE [LARGE SCALE GENOMIC DNA]</scope>
    <source>
        <strain evidence="1 2">NIES-144</strain>
    </source>
</reference>
<evidence type="ECO:0000313" key="1">
    <source>
        <dbReference type="EMBL" id="GFH29793.1"/>
    </source>
</evidence>
<proteinExistence type="predicted"/>
<gene>
    <name evidence="1" type="ORF">HaLaN_28517</name>
</gene>
<sequence length="149" mass="17229">MTANDPNMTDLRRFLTVTDIALRMQLTPLLSLKSALTKIGKKDVFALLCRALPCWASHRWVKLHQLHRQLTNERGSADQQFGLVWRKPTAPFFVAGEPEKHCRQRFEQPAIYHHGARRWFSSHRGILPLRAALLLPLEARQKWEGVARS</sequence>
<protein>
    <submittedName>
        <fullName evidence="1">Uncharacterized protein</fullName>
    </submittedName>
</protein>
<dbReference type="EMBL" id="BLLF01004531">
    <property type="protein sequence ID" value="GFH29793.1"/>
    <property type="molecule type" value="Genomic_DNA"/>
</dbReference>
<feature type="non-terminal residue" evidence="1">
    <location>
        <position position="1"/>
    </location>
</feature>
<organism evidence="1 2">
    <name type="scientific">Haematococcus lacustris</name>
    <name type="common">Green alga</name>
    <name type="synonym">Haematococcus pluvialis</name>
    <dbReference type="NCBI Taxonomy" id="44745"/>
    <lineage>
        <taxon>Eukaryota</taxon>
        <taxon>Viridiplantae</taxon>
        <taxon>Chlorophyta</taxon>
        <taxon>core chlorophytes</taxon>
        <taxon>Chlorophyceae</taxon>
        <taxon>CS clade</taxon>
        <taxon>Chlamydomonadales</taxon>
        <taxon>Haematococcaceae</taxon>
        <taxon>Haematococcus</taxon>
    </lineage>
</organism>
<accession>A0A6A0ABU4</accession>
<comment type="caution">
    <text evidence="1">The sequence shown here is derived from an EMBL/GenBank/DDBJ whole genome shotgun (WGS) entry which is preliminary data.</text>
</comment>